<gene>
    <name evidence="7" type="ORF">SNE40_020321</name>
</gene>
<keyword evidence="4" id="KW-0408">Iron</keyword>
<dbReference type="AlphaFoldDB" id="A0AAN8GDX7"/>
<dbReference type="InterPro" id="IPR039650">
    <property type="entry name" value="HdrA-like"/>
</dbReference>
<dbReference type="PANTHER" id="PTHR43498">
    <property type="entry name" value="FERREDOXIN:COB-COM HETERODISULFIDE REDUCTASE SUBUNIT A"/>
    <property type="match status" value="1"/>
</dbReference>
<evidence type="ECO:0000256" key="2">
    <source>
        <dbReference type="ARBA" id="ARBA00022723"/>
    </source>
</evidence>
<organism evidence="7 8">
    <name type="scientific">Patella caerulea</name>
    <name type="common">Rayed Mediterranean limpet</name>
    <dbReference type="NCBI Taxonomy" id="87958"/>
    <lineage>
        <taxon>Eukaryota</taxon>
        <taxon>Metazoa</taxon>
        <taxon>Spiralia</taxon>
        <taxon>Lophotrochozoa</taxon>
        <taxon>Mollusca</taxon>
        <taxon>Gastropoda</taxon>
        <taxon>Patellogastropoda</taxon>
        <taxon>Patelloidea</taxon>
        <taxon>Patellidae</taxon>
        <taxon>Patella</taxon>
    </lineage>
</organism>
<evidence type="ECO:0000256" key="6">
    <source>
        <dbReference type="SAM" id="Phobius"/>
    </source>
</evidence>
<comment type="caution">
    <text evidence="7">The sequence shown here is derived from an EMBL/GenBank/DDBJ whole genome shotgun (WGS) entry which is preliminary data.</text>
</comment>
<keyword evidence="6" id="KW-1133">Transmembrane helix</keyword>
<dbReference type="Pfam" id="PF12831">
    <property type="entry name" value="FAD_oxidored"/>
    <property type="match status" value="2"/>
</dbReference>
<dbReference type="GO" id="GO:0016491">
    <property type="term" value="F:oxidoreductase activity"/>
    <property type="evidence" value="ECO:0007669"/>
    <property type="project" value="UniProtKB-KW"/>
</dbReference>
<proteinExistence type="predicted"/>
<keyword evidence="6" id="KW-0472">Membrane</keyword>
<evidence type="ECO:0000256" key="4">
    <source>
        <dbReference type="ARBA" id="ARBA00023004"/>
    </source>
</evidence>
<keyword evidence="5" id="KW-0411">Iron-sulfur</keyword>
<keyword evidence="6" id="KW-0812">Transmembrane</keyword>
<reference evidence="7 8" key="1">
    <citation type="submission" date="2024-01" db="EMBL/GenBank/DDBJ databases">
        <title>The genome of the rayed Mediterranean limpet Patella caerulea (Linnaeus, 1758).</title>
        <authorList>
            <person name="Anh-Thu Weber A."/>
            <person name="Halstead-Nussloch G."/>
        </authorList>
    </citation>
    <scope>NUCLEOTIDE SEQUENCE [LARGE SCALE GENOMIC DNA]</scope>
    <source>
        <strain evidence="7">AATW-2023a</strain>
        <tissue evidence="7">Whole specimen</tissue>
    </source>
</reference>
<dbReference type="Proteomes" id="UP001347796">
    <property type="component" value="Unassembled WGS sequence"/>
</dbReference>
<dbReference type="GO" id="GO:0051539">
    <property type="term" value="F:4 iron, 4 sulfur cluster binding"/>
    <property type="evidence" value="ECO:0007669"/>
    <property type="project" value="UniProtKB-KW"/>
</dbReference>
<dbReference type="GO" id="GO:0046872">
    <property type="term" value="F:metal ion binding"/>
    <property type="evidence" value="ECO:0007669"/>
    <property type="project" value="UniProtKB-KW"/>
</dbReference>
<keyword evidence="1" id="KW-0004">4Fe-4S</keyword>
<evidence type="ECO:0000256" key="3">
    <source>
        <dbReference type="ARBA" id="ARBA00023002"/>
    </source>
</evidence>
<evidence type="ECO:0000256" key="1">
    <source>
        <dbReference type="ARBA" id="ARBA00022485"/>
    </source>
</evidence>
<evidence type="ECO:0000256" key="5">
    <source>
        <dbReference type="ARBA" id="ARBA00023014"/>
    </source>
</evidence>
<protein>
    <recommendedName>
        <fullName evidence="9">FAD dependent oxidoreductase</fullName>
    </recommendedName>
</protein>
<feature type="transmembrane region" description="Helical" evidence="6">
    <location>
        <begin position="12"/>
        <end position="29"/>
    </location>
</feature>
<accession>A0AAN8GDX7</accession>
<keyword evidence="3" id="KW-0560">Oxidoreductase</keyword>
<dbReference type="SUPFAM" id="SSF51905">
    <property type="entry name" value="FAD/NAD(P)-binding domain"/>
    <property type="match status" value="1"/>
</dbReference>
<evidence type="ECO:0000313" key="8">
    <source>
        <dbReference type="Proteomes" id="UP001347796"/>
    </source>
</evidence>
<name>A0AAN8GDX7_PATCE</name>
<dbReference type="InterPro" id="IPR036188">
    <property type="entry name" value="FAD/NAD-bd_sf"/>
</dbReference>
<keyword evidence="2" id="KW-0479">Metal-binding</keyword>
<sequence length="583" mass="65776">MLFISGVNMEKLLYNVFSIMLLASTIYGSKLPDSSFQKQQVYQMHQEPNIRINLTQVSCDVIIAGGSTASLGAAIASARRNPDVTICLTEPTDWLGGQMTSSGVSAIDFGNYNKKAEFQSAAFAEMMNSLGGEENPGRCWVSIKCYLPRDLVEGWIHKTVTALPNLKIYYNTVIKSVDKLERMIISVEAIRRTINPPFHPWTTRLSDELPDWYSTDESEYYSKEIINFIPKFPRQYPIVIEATEYGDVLALSEASYRIGVESPEEESNTTIENCGQCVTFPFFMIAYNTTAPKQDVPNPGGSYSFTGESWGRIWAYRRAVGLNIGEQDELHLGEISQQNWGNGNDLCDGYIYLNKTETTKQLNDWQGGINLTSLRAVEDRGWGWYNFYKGNLSEELQSHMYLGLSDVIGTTTGLSKVPYLRDSRRSIGLDGFLFTKKDQLTPAVNNNDLKSGINFSIKFHDSIAIGSYMSDIHKMNKCKWPRYTDDKSILPFHIPFRALTNQDFDNLLVAGKSMAQTEAGNAPSRMHPTEFLTGEAAGTASIMMLEQQLTTRQLYDQIKELQDELVKFMPIYWDQPRNVTRTA</sequence>
<keyword evidence="8" id="KW-1185">Reference proteome</keyword>
<dbReference type="PANTHER" id="PTHR43498:SF1">
    <property type="entry name" value="COB--COM HETERODISULFIDE REDUCTASE IRON-SULFUR SUBUNIT A"/>
    <property type="match status" value="1"/>
</dbReference>
<evidence type="ECO:0000313" key="7">
    <source>
        <dbReference type="EMBL" id="KAK6169236.1"/>
    </source>
</evidence>
<evidence type="ECO:0008006" key="9">
    <source>
        <dbReference type="Google" id="ProtNLM"/>
    </source>
</evidence>
<dbReference type="EMBL" id="JAZGQO010000015">
    <property type="protein sequence ID" value="KAK6169236.1"/>
    <property type="molecule type" value="Genomic_DNA"/>
</dbReference>